<reference evidence="2" key="1">
    <citation type="journal article" date="2020" name="bioRxiv">
        <title>Historical genomics reveals the evolutionary mechanisms behind multiple outbreaks of the host-specific coffee wilt pathogen Fusarium xylarioides.</title>
        <authorList>
            <person name="Peck D."/>
            <person name="Nowell R.W."/>
            <person name="Flood J."/>
            <person name="Ryan M.J."/>
            <person name="Barraclough T.G."/>
        </authorList>
    </citation>
    <scope>NUCLEOTIDE SEQUENCE</scope>
    <source>
        <strain evidence="2">IMI 127659i</strain>
    </source>
</reference>
<keyword evidence="3" id="KW-1185">Reference proteome</keyword>
<evidence type="ECO:0000313" key="2">
    <source>
        <dbReference type="EMBL" id="KAG5769745.1"/>
    </source>
</evidence>
<dbReference type="Gene3D" id="3.90.180.10">
    <property type="entry name" value="Medium-chain alcohol dehydrogenases, catalytic domain"/>
    <property type="match status" value="1"/>
</dbReference>
<dbReference type="OrthoDB" id="809632at2759"/>
<dbReference type="PANTHER" id="PTHR43205">
    <property type="entry name" value="PROSTAGLANDIN REDUCTASE"/>
    <property type="match status" value="1"/>
</dbReference>
<dbReference type="InterPro" id="IPR013149">
    <property type="entry name" value="ADH-like_C"/>
</dbReference>
<proteinExistence type="predicted"/>
<evidence type="ECO:0000259" key="1">
    <source>
        <dbReference type="Pfam" id="PF00107"/>
    </source>
</evidence>
<protein>
    <recommendedName>
        <fullName evidence="1">Alcohol dehydrogenase-like C-terminal domain-containing protein</fullName>
    </recommendedName>
</protein>
<dbReference type="InterPro" id="IPR045010">
    <property type="entry name" value="MDR_fam"/>
</dbReference>
<dbReference type="AlphaFoldDB" id="A0A9P7HZP1"/>
<dbReference type="SUPFAM" id="SSF51735">
    <property type="entry name" value="NAD(P)-binding Rossmann-fold domains"/>
    <property type="match status" value="1"/>
</dbReference>
<dbReference type="Pfam" id="PF00107">
    <property type="entry name" value="ADH_zinc_N"/>
    <property type="match status" value="1"/>
</dbReference>
<accession>A0A9P7HZP1</accession>
<name>A0A9P7HZP1_9HYPO</name>
<dbReference type="PANTHER" id="PTHR43205:SF7">
    <property type="entry name" value="PROSTAGLANDIN REDUCTASE 1"/>
    <property type="match status" value="1"/>
</dbReference>
<gene>
    <name evidence="2" type="ORF">H9Q72_003096</name>
</gene>
<dbReference type="GO" id="GO:0016628">
    <property type="term" value="F:oxidoreductase activity, acting on the CH-CH group of donors, NAD or NADP as acceptor"/>
    <property type="evidence" value="ECO:0007669"/>
    <property type="project" value="InterPro"/>
</dbReference>
<sequence length="126" mass="14105">MKVIASVSSDDKLDYVINELGADVGFNYRKEPVGKALKRLAPDGLDVVFKNVSGDHFQAAIENMKWFGCIISCRTNFKATMLKWVLEGKIKSRYIQFEGIKQANKAFLSMFSGRSHGKTVLKISDP</sequence>
<dbReference type="Proteomes" id="UP000750502">
    <property type="component" value="Unassembled WGS sequence"/>
</dbReference>
<organism evidence="2 3">
    <name type="scientific">Fusarium xylarioides</name>
    <dbReference type="NCBI Taxonomy" id="221167"/>
    <lineage>
        <taxon>Eukaryota</taxon>
        <taxon>Fungi</taxon>
        <taxon>Dikarya</taxon>
        <taxon>Ascomycota</taxon>
        <taxon>Pezizomycotina</taxon>
        <taxon>Sordariomycetes</taxon>
        <taxon>Hypocreomycetidae</taxon>
        <taxon>Hypocreales</taxon>
        <taxon>Nectriaceae</taxon>
        <taxon>Fusarium</taxon>
        <taxon>Fusarium fujikuroi species complex</taxon>
    </lineage>
</organism>
<dbReference type="EMBL" id="JADFTT010000070">
    <property type="protein sequence ID" value="KAG5769745.1"/>
    <property type="molecule type" value="Genomic_DNA"/>
</dbReference>
<evidence type="ECO:0000313" key="3">
    <source>
        <dbReference type="Proteomes" id="UP000750502"/>
    </source>
</evidence>
<dbReference type="Gene3D" id="3.40.50.720">
    <property type="entry name" value="NAD(P)-binding Rossmann-like Domain"/>
    <property type="match status" value="2"/>
</dbReference>
<reference evidence="2" key="2">
    <citation type="submission" date="2020-10" db="EMBL/GenBank/DDBJ databases">
        <authorList>
            <person name="Peck L.D."/>
            <person name="Nowell R.W."/>
            <person name="Flood J."/>
            <person name="Ryan M.J."/>
            <person name="Barraclough T.G."/>
        </authorList>
    </citation>
    <scope>NUCLEOTIDE SEQUENCE</scope>
    <source>
        <strain evidence="2">IMI 127659i</strain>
    </source>
</reference>
<feature type="domain" description="Alcohol dehydrogenase-like C-terminal" evidence="1">
    <location>
        <begin position="2"/>
        <end position="73"/>
    </location>
</feature>
<dbReference type="InterPro" id="IPR036291">
    <property type="entry name" value="NAD(P)-bd_dom_sf"/>
</dbReference>
<comment type="caution">
    <text evidence="2">The sequence shown here is derived from an EMBL/GenBank/DDBJ whole genome shotgun (WGS) entry which is preliminary data.</text>
</comment>